<dbReference type="SUPFAM" id="SSF53335">
    <property type="entry name" value="S-adenosyl-L-methionine-dependent methyltransferases"/>
    <property type="match status" value="1"/>
</dbReference>
<dbReference type="Gene3D" id="3.40.50.150">
    <property type="entry name" value="Vaccinia Virus protein VP39"/>
    <property type="match status" value="1"/>
</dbReference>
<evidence type="ECO:0000313" key="2">
    <source>
        <dbReference type="Proteomes" id="UP001341245"/>
    </source>
</evidence>
<organism evidence="1 2">
    <name type="scientific">Aureobasidium pullulans</name>
    <name type="common">Black yeast</name>
    <name type="synonym">Pullularia pullulans</name>
    <dbReference type="NCBI Taxonomy" id="5580"/>
    <lineage>
        <taxon>Eukaryota</taxon>
        <taxon>Fungi</taxon>
        <taxon>Dikarya</taxon>
        <taxon>Ascomycota</taxon>
        <taxon>Pezizomycotina</taxon>
        <taxon>Dothideomycetes</taxon>
        <taxon>Dothideomycetidae</taxon>
        <taxon>Dothideales</taxon>
        <taxon>Saccotheciaceae</taxon>
        <taxon>Aureobasidium</taxon>
    </lineage>
</organism>
<dbReference type="Proteomes" id="UP001341245">
    <property type="component" value="Unassembled WGS sequence"/>
</dbReference>
<keyword evidence="2" id="KW-1185">Reference proteome</keyword>
<dbReference type="EMBL" id="JASGXD010000020">
    <property type="protein sequence ID" value="KAK5999973.1"/>
    <property type="molecule type" value="Genomic_DNA"/>
</dbReference>
<accession>A0ABR0T6B6</accession>
<reference evidence="1 2" key="1">
    <citation type="submission" date="2023-11" db="EMBL/GenBank/DDBJ databases">
        <title>Draft genome sequence and annotation of the polyextremotolerant black yeast-like fungus Aureobasidium pullulans NRRL 62042.</title>
        <authorList>
            <person name="Dielentheis-Frenken M.R.E."/>
            <person name="Wibberg D."/>
            <person name="Blank L.M."/>
            <person name="Tiso T."/>
        </authorList>
    </citation>
    <scope>NUCLEOTIDE SEQUENCE [LARGE SCALE GENOMIC DNA]</scope>
    <source>
        <strain evidence="1 2">NRRL 62042</strain>
    </source>
</reference>
<gene>
    <name evidence="1" type="ORF">QM012_005061</name>
</gene>
<dbReference type="PANTHER" id="PTHR45036:SF1">
    <property type="entry name" value="METHYLTRANSFERASE LIKE 7A"/>
    <property type="match status" value="1"/>
</dbReference>
<dbReference type="PANTHER" id="PTHR45036">
    <property type="entry name" value="METHYLTRANSFERASE LIKE 7B"/>
    <property type="match status" value="1"/>
</dbReference>
<dbReference type="InterPro" id="IPR029063">
    <property type="entry name" value="SAM-dependent_MTases_sf"/>
</dbReference>
<dbReference type="Pfam" id="PF13489">
    <property type="entry name" value="Methyltransf_23"/>
    <property type="match status" value="1"/>
</dbReference>
<comment type="caution">
    <text evidence="1">The sequence shown here is derived from an EMBL/GenBank/DDBJ whole genome shotgun (WGS) entry which is preliminary data.</text>
</comment>
<sequence length="243" mass="27515">MDLVEPMQHALWSVSDLLRCFFSGNFLGARKHAFAIWYTTLGHHFARFEEECTPVPHLVAQAMGVTLELGPGSGNQLSRLDTDRITKIYGIEPNVHFRSVLKTKLDELPDLSDKYTIVTAELEDEHTLQQCGIKPGTVDTVLCMQVLCSVKDSNVAAKQIYRLLKPGGRFLYWEHCRSADSITSMVQWVWNMIWRPLIGGCSLTTKIDEAVQNAGPWVVKVSSRDEDPYNLMPRSWAHLVKPE</sequence>
<evidence type="ECO:0008006" key="3">
    <source>
        <dbReference type="Google" id="ProtNLM"/>
    </source>
</evidence>
<protein>
    <recommendedName>
        <fullName evidence="3">S-adenosyl-L-methionine-dependent methyltransferase</fullName>
    </recommendedName>
</protein>
<proteinExistence type="predicted"/>
<evidence type="ECO:0000313" key="1">
    <source>
        <dbReference type="EMBL" id="KAK5999973.1"/>
    </source>
</evidence>
<name>A0ABR0T6B6_AURPU</name>
<dbReference type="CDD" id="cd02440">
    <property type="entry name" value="AdoMet_MTases"/>
    <property type="match status" value="1"/>
</dbReference>
<dbReference type="InterPro" id="IPR052356">
    <property type="entry name" value="Thiol_S-MT"/>
</dbReference>